<dbReference type="NCBIfam" id="NF041766">
    <property type="entry name" value="choice_anch_U"/>
    <property type="match status" value="1"/>
</dbReference>
<evidence type="ECO:0000259" key="3">
    <source>
        <dbReference type="Pfam" id="PF13946"/>
    </source>
</evidence>
<feature type="compositionally biased region" description="Low complexity" evidence="2">
    <location>
        <begin position="996"/>
        <end position="1007"/>
    </location>
</feature>
<dbReference type="InterPro" id="IPR025282">
    <property type="entry name" value="DUF4214"/>
</dbReference>
<reference evidence="4 5" key="1">
    <citation type="submission" date="2019-09" db="EMBL/GenBank/DDBJ databases">
        <authorList>
            <person name="Chandra G."/>
            <person name="Truman W A."/>
        </authorList>
    </citation>
    <scope>NUCLEOTIDE SEQUENCE [LARGE SCALE GENOMIC DNA]</scope>
    <source>
        <strain evidence="4">PS723</strain>
    </source>
</reference>
<feature type="region of interest" description="Disordered" evidence="2">
    <location>
        <begin position="974"/>
        <end position="1007"/>
    </location>
</feature>
<dbReference type="Proteomes" id="UP000379480">
    <property type="component" value="Unassembled WGS sequence"/>
</dbReference>
<evidence type="ECO:0000256" key="1">
    <source>
        <dbReference type="ARBA" id="ARBA00022729"/>
    </source>
</evidence>
<dbReference type="SUPFAM" id="SSF51126">
    <property type="entry name" value="Pectin lyase-like"/>
    <property type="match status" value="2"/>
</dbReference>
<evidence type="ECO:0000313" key="5">
    <source>
        <dbReference type="Proteomes" id="UP000379480"/>
    </source>
</evidence>
<dbReference type="NCBIfam" id="TIGR02601">
    <property type="entry name" value="autotrns_rpt"/>
    <property type="match status" value="4"/>
</dbReference>
<dbReference type="InterPro" id="IPR011050">
    <property type="entry name" value="Pectin_lyase_fold/virulence"/>
</dbReference>
<gene>
    <name evidence="4" type="ORF">PS723_01309</name>
</gene>
<feature type="domain" description="DUF4214" evidence="3">
    <location>
        <begin position="1374"/>
        <end position="1420"/>
    </location>
</feature>
<dbReference type="OrthoDB" id="5360469at2"/>
<feature type="domain" description="DUF4214" evidence="3">
    <location>
        <begin position="1208"/>
        <end position="1258"/>
    </location>
</feature>
<feature type="domain" description="DUF4214" evidence="3">
    <location>
        <begin position="1298"/>
        <end position="1365"/>
    </location>
</feature>
<dbReference type="InterPro" id="IPR053784">
    <property type="entry name" value="Choice_anch_U_dom"/>
</dbReference>
<accession>A0A5E7AZ18</accession>
<dbReference type="EMBL" id="CABVHY010000005">
    <property type="protein sequence ID" value="VVN83865.1"/>
    <property type="molecule type" value="Genomic_DNA"/>
</dbReference>
<dbReference type="Pfam" id="PF12951">
    <property type="entry name" value="PATR"/>
    <property type="match status" value="4"/>
</dbReference>
<sequence>MVISNLSDSIAWAGVGSWVTLDRATDATVSNTTFEALNGGNGNWNGATLTIHRVTGGSVDGTSRDQLQFIDNGSFSLQEGNAYSVYPTQSIATAYAAQQNATGALNDTANGGWFARWSYTYATGTLTIQFGAAASGDGDFNQIASTALVQSVLRSISYRNDTPTGDTTIRFSLSDGATATNADVTVTTNYIYVTNTTDTATIDVSNGISFSEAIAIANAHVTGSQTLVLDSTLTGQSISASDNPVLSKSLKVDGYSASGASFGSGTMTLGAGVNLTFSNGSGKTLGMYSGGAVVAGEGGLIKEGAGQLKLYGTNTHSGGTSILGGTLQLPDQLGLGSGTVTLDGGGLSFMSNPTITNAMVIGTGGGSIDGGAPVTISGNISGSGTLTLTGGTKTLSGTNTHAATVVTSGGLTLSGGAAIADTGSVTVASGATLTLSSSETIGSLAGAGTVALGANTLTTGANNTSTTLSGAISGSGALAKTGSGILSLSGFNTYTGATTVSAGGLTLQGGNSIADTGAVMVASHATLTLASGAETIGSLAGAGNVVLGYKLTTGGDNSSTTFSGVISGIGNGLTKTGSGTLTLTGHNTYTGSTTVSNGTLALTDLTSISNSSAVTVSTNGTLMLGSDSSIGSLAGAGSVTLGANTLNVGNSNATDFSGVISGTGHLLKQGSGTLTLSATDTYTGATFVNVGTLLVNGALANSSSVTVASGATLGGSGSIGTGSTSGAVTVQSGGTLAAGNGVGTLTLHNGLTVAAGGTIAAQINGNTAGTGYDQIKVYGAVNLTGANLSINLSNFTPAVNDSFVLISNDGTDAITGTVTIGNTMLIEGGTFSQGGKIYQVSYKGGDGNDLVLMATIPNTAPTLTGVPNTAQAVTVGVAAALADFTVADTEQGTTNLSVTLTASNGTINGVTDTDNVTAGIQLSGTAAAINTALAAATFTATAAGAASIGISVSDGAVSTPANYSLNANVAPAPTPVLDKDGVPDAQENSAPGLTPANGGAAVAGDGNGDGIADSQQAAVASVAFLSTPTSQSNPASATPVYVTLVAGAVEGKAGASSATLNNVHQLDAPANLPADLKLPMGLISFSSTVGVSSVAGVGVTETFSLYVDPSVGANAYFKQNAAGTWVNLASSEYGGKVVSEGGKTRLDFSITDGGQFDDDHTINGVITDPGGVGFSVAVTKDADHDQFPDALEAANGLTVGVMDNNVFTSSKLFAMQMYRDILYREGEGAGVQYWQGRLDAGVSHAEVATSFLDSTELQGGTGAIARLYFGSLNRLPDAPGMSYWMDKQQLGTPLSQIAAAFAASPEFTLKYAGLDNPAFIESQYQSVLGRSATVQEQTQWATQLVADASRGVVLLGLTESAEYKAASETKLSVAMNYLGLLGRPAEQAGFDYWVNQQNTGVSEITVVGSFIASQEFHDRFLP</sequence>
<dbReference type="Gene3D" id="1.10.3130.20">
    <property type="entry name" value="Phycobilisome linker domain"/>
    <property type="match status" value="1"/>
</dbReference>
<evidence type="ECO:0000256" key="2">
    <source>
        <dbReference type="SAM" id="MobiDB-lite"/>
    </source>
</evidence>
<dbReference type="InterPro" id="IPR012332">
    <property type="entry name" value="Autotransporter_pectin_lyase_C"/>
</dbReference>
<dbReference type="Pfam" id="PF13946">
    <property type="entry name" value="DUF4214"/>
    <property type="match status" value="3"/>
</dbReference>
<evidence type="ECO:0000313" key="4">
    <source>
        <dbReference type="EMBL" id="VVN83865.1"/>
    </source>
</evidence>
<proteinExistence type="predicted"/>
<protein>
    <recommendedName>
        <fullName evidence="3">DUF4214 domain-containing protein</fullName>
    </recommendedName>
</protein>
<dbReference type="RefSeq" id="WP_150802863.1">
    <property type="nucleotide sequence ID" value="NZ_CABVHY010000005.1"/>
</dbReference>
<dbReference type="InterPro" id="IPR013425">
    <property type="entry name" value="Autotrns_rpt"/>
</dbReference>
<organism evidence="4 5">
    <name type="scientific">Pseudomonas fluorescens</name>
    <dbReference type="NCBI Taxonomy" id="294"/>
    <lineage>
        <taxon>Bacteria</taxon>
        <taxon>Pseudomonadati</taxon>
        <taxon>Pseudomonadota</taxon>
        <taxon>Gammaproteobacteria</taxon>
        <taxon>Pseudomonadales</taxon>
        <taxon>Pseudomonadaceae</taxon>
        <taxon>Pseudomonas</taxon>
    </lineage>
</organism>
<keyword evidence="1" id="KW-0732">Signal</keyword>
<name>A0A5E7AZ18_PSEFL</name>
<dbReference type="InterPro" id="IPR038255">
    <property type="entry name" value="PBS_linker_sf"/>
</dbReference>
<dbReference type="Gene3D" id="2.160.20.20">
    <property type="match status" value="1"/>
</dbReference>